<evidence type="ECO:0000313" key="2">
    <source>
        <dbReference type="EMBL" id="AEI07495.1"/>
    </source>
</evidence>
<name>B6JC83_AFIC5</name>
<dbReference type="KEGG" id="ocg:OCA5_c28020"/>
<gene>
    <name evidence="2" type="ordered locus">OCA5_c28020</name>
</gene>
<evidence type="ECO:0000256" key="1">
    <source>
        <dbReference type="SAM" id="MobiDB-lite"/>
    </source>
</evidence>
<reference evidence="2 3" key="1">
    <citation type="journal article" date="2011" name="J. Bacteriol.">
        <title>Complete genome sequences of the chemolithoautotrophic Oligotropha carboxidovorans strains OM4 and OM5.</title>
        <authorList>
            <person name="Volland S."/>
            <person name="Rachinger M."/>
            <person name="Strittmatter A."/>
            <person name="Daniel R."/>
            <person name="Gottschalk G."/>
            <person name="Meyer O."/>
        </authorList>
    </citation>
    <scope>NUCLEOTIDE SEQUENCE [LARGE SCALE GENOMIC DNA]</scope>
    <source>
        <strain evidence="3">ATCC 49405 / DSM 1227 / KCTC 32145 / OM5</strain>
    </source>
</reference>
<dbReference type="STRING" id="504832.OCA5_c28020"/>
<accession>B6JC83</accession>
<protein>
    <submittedName>
        <fullName evidence="2">Uncharacterized protein</fullName>
    </submittedName>
</protein>
<proteinExistence type="predicted"/>
<dbReference type="AlphaFoldDB" id="B6JC83"/>
<feature type="compositionally biased region" description="Basic and acidic residues" evidence="1">
    <location>
        <begin position="113"/>
        <end position="124"/>
    </location>
</feature>
<sequence>MTQVLSAFLDNLEKSAHAASVDEENYRREVAARLKVFENERAFGFRRLNLMKVVIAAIENCETEDDAIVKGSGAFLREVGWSTESESQQESLEKFQPVIRACWQARQAEIEAAKAESEKAEGKDVASAPQVDPPDIKNQLGDFERWYSEARNGPFLNVLGQEVLELPLVEIC</sequence>
<organism evidence="2 3">
    <name type="scientific">Afipia carboxidovorans (strain ATCC 49405 / DSM 1227 / KCTC 32145 / OM5)</name>
    <name type="common">Oligotropha carboxidovorans</name>
    <dbReference type="NCBI Taxonomy" id="504832"/>
    <lineage>
        <taxon>Bacteria</taxon>
        <taxon>Pseudomonadati</taxon>
        <taxon>Pseudomonadota</taxon>
        <taxon>Alphaproteobacteria</taxon>
        <taxon>Hyphomicrobiales</taxon>
        <taxon>Nitrobacteraceae</taxon>
        <taxon>Afipia</taxon>
    </lineage>
</organism>
<dbReference type="RefSeq" id="WP_012562329.1">
    <property type="nucleotide sequence ID" value="NC_011386.1"/>
</dbReference>
<dbReference type="eggNOG" id="ENOG5032ZIR">
    <property type="taxonomic scope" value="Bacteria"/>
</dbReference>
<dbReference type="Proteomes" id="UP000007730">
    <property type="component" value="Chromosome"/>
</dbReference>
<dbReference type="OrthoDB" id="8451754at2"/>
<dbReference type="HOGENOM" id="CLU_134854_0_0_5"/>
<dbReference type="PATRIC" id="fig|504832.7.peg.2957"/>
<evidence type="ECO:0000313" key="3">
    <source>
        <dbReference type="Proteomes" id="UP000007730"/>
    </source>
</evidence>
<feature type="region of interest" description="Disordered" evidence="1">
    <location>
        <begin position="113"/>
        <end position="137"/>
    </location>
</feature>
<dbReference type="EMBL" id="CP002826">
    <property type="protein sequence ID" value="AEI07495.1"/>
    <property type="molecule type" value="Genomic_DNA"/>
</dbReference>
<keyword evidence="3" id="KW-1185">Reference proteome</keyword>
<dbReference type="KEGG" id="oca:OCAR_5166"/>